<comment type="caution">
    <text evidence="2">The sequence shown here is derived from an EMBL/GenBank/DDBJ whole genome shotgun (WGS) entry which is preliminary data.</text>
</comment>
<dbReference type="EMBL" id="JACCAC010000001">
    <property type="protein sequence ID" value="NYG54650.1"/>
    <property type="molecule type" value="Genomic_DNA"/>
</dbReference>
<dbReference type="RefSeq" id="WP_179517230.1">
    <property type="nucleotide sequence ID" value="NZ_JACCAC010000001.1"/>
</dbReference>
<proteinExistence type="predicted"/>
<dbReference type="Proteomes" id="UP000544110">
    <property type="component" value="Unassembled WGS sequence"/>
</dbReference>
<evidence type="ECO:0000313" key="2">
    <source>
        <dbReference type="EMBL" id="NYG54650.1"/>
    </source>
</evidence>
<evidence type="ECO:0000256" key="1">
    <source>
        <dbReference type="SAM" id="SignalP"/>
    </source>
</evidence>
<accession>A0A7Y9RVE5</accession>
<sequence length="47" mass="4869">MRAVGRALFVLLAASSRLGPACAGCRVVPVDRAGATCSPACWSARHR</sequence>
<keyword evidence="3" id="KW-1185">Reference proteome</keyword>
<reference evidence="2 3" key="1">
    <citation type="submission" date="2020-07" db="EMBL/GenBank/DDBJ databases">
        <title>Sequencing the genomes of 1000 actinobacteria strains.</title>
        <authorList>
            <person name="Klenk H.-P."/>
        </authorList>
    </citation>
    <scope>NUCLEOTIDE SEQUENCE [LARGE SCALE GENOMIC DNA]</scope>
    <source>
        <strain evidence="2 3">DSM 24552</strain>
    </source>
</reference>
<feature type="signal peptide" evidence="1">
    <location>
        <begin position="1"/>
        <end position="23"/>
    </location>
</feature>
<evidence type="ECO:0000313" key="3">
    <source>
        <dbReference type="Proteomes" id="UP000544110"/>
    </source>
</evidence>
<name>A0A7Y9RVE5_9ACTN</name>
<protein>
    <submittedName>
        <fullName evidence="2">Uncharacterized protein</fullName>
    </submittedName>
</protein>
<feature type="chain" id="PRO_5030879420" evidence="1">
    <location>
        <begin position="24"/>
        <end position="47"/>
    </location>
</feature>
<gene>
    <name evidence="2" type="ORF">BJ989_000954</name>
</gene>
<keyword evidence="1" id="KW-0732">Signal</keyword>
<organism evidence="2 3">
    <name type="scientific">Nocardioides perillae</name>
    <dbReference type="NCBI Taxonomy" id="1119534"/>
    <lineage>
        <taxon>Bacteria</taxon>
        <taxon>Bacillati</taxon>
        <taxon>Actinomycetota</taxon>
        <taxon>Actinomycetes</taxon>
        <taxon>Propionibacteriales</taxon>
        <taxon>Nocardioidaceae</taxon>
        <taxon>Nocardioides</taxon>
    </lineage>
</organism>
<dbReference type="AlphaFoldDB" id="A0A7Y9RVE5"/>